<evidence type="ECO:0000256" key="1">
    <source>
        <dbReference type="SAM" id="Phobius"/>
    </source>
</evidence>
<keyword evidence="1" id="KW-1133">Transmembrane helix</keyword>
<dbReference type="RefSeq" id="WP_052593616.1">
    <property type="nucleotide sequence ID" value="NZ_CP011112.1"/>
</dbReference>
<dbReference type="SUPFAM" id="SSF48317">
    <property type="entry name" value="Acid phosphatase/Vanadium-dependent haloperoxidase"/>
    <property type="match status" value="1"/>
</dbReference>
<keyword evidence="4" id="KW-1185">Reference proteome</keyword>
<accession>A0A0K1JKM4</accession>
<dbReference type="Gene3D" id="1.20.144.10">
    <property type="entry name" value="Phosphatidic acid phosphatase type 2/haloperoxidase"/>
    <property type="match status" value="1"/>
</dbReference>
<dbReference type="STRING" id="571913.VV02_17775"/>
<dbReference type="EMBL" id="CP011112">
    <property type="protein sequence ID" value="AKU17269.1"/>
    <property type="molecule type" value="Genomic_DNA"/>
</dbReference>
<keyword evidence="1" id="KW-0472">Membrane</keyword>
<proteinExistence type="predicted"/>
<dbReference type="Proteomes" id="UP000066480">
    <property type="component" value="Chromosome"/>
</dbReference>
<sequence length="218" mass="22759">MATEGLVLLSFGAVLGVLVRFFGPEHTGERALAETLAAHRPHWVGQTGAVLDFTLGPPGGLVSVLIVSTAALGLGSHRICLTGVAVFFTGWLAVTVAKVIFERPSPTSADLHALAPLNGVDRFPSGHVAIATSLTAAAYTVMSMSGRRRWPALAIGVPVVMIVAASRMIVGADYLANVVAAPFFAVGAVLLMLAAVRSKSYETSLERDRQQRMALLGA</sequence>
<feature type="transmembrane region" description="Helical" evidence="1">
    <location>
        <begin position="150"/>
        <end position="169"/>
    </location>
</feature>
<reference evidence="3 4" key="1">
    <citation type="submission" date="2015-03" db="EMBL/GenBank/DDBJ databases">
        <title>Luteipulveratus halotolerans sp. nov., a novel actinobacterium (Dermacoccaceae) from Sarawak, Malaysia.</title>
        <authorList>
            <person name="Juboi H."/>
            <person name="Basik A."/>
            <person name="Shamsul S.S."/>
            <person name="Arnold P."/>
            <person name="Schmitt E.K."/>
            <person name="Sanglier J.-J."/>
            <person name="Yeo T."/>
        </authorList>
    </citation>
    <scope>NUCLEOTIDE SEQUENCE [LARGE SCALE GENOMIC DNA]</scope>
    <source>
        <strain evidence="3 4">MN07-A0370</strain>
    </source>
</reference>
<dbReference type="AlphaFoldDB" id="A0A0K1JKM4"/>
<feature type="transmembrane region" description="Helical" evidence="1">
    <location>
        <begin position="79"/>
        <end position="101"/>
    </location>
</feature>
<dbReference type="KEGG" id="lmoi:VV02_17775"/>
<feature type="transmembrane region" description="Helical" evidence="1">
    <location>
        <begin position="126"/>
        <end position="143"/>
    </location>
</feature>
<dbReference type="InterPro" id="IPR036938">
    <property type="entry name" value="PAP2/HPO_sf"/>
</dbReference>
<feature type="domain" description="Phosphatidic acid phosphatase type 2/haloperoxidase" evidence="2">
    <location>
        <begin position="83"/>
        <end position="196"/>
    </location>
</feature>
<organism evidence="3 4">
    <name type="scientific">Luteipulveratus mongoliensis</name>
    <dbReference type="NCBI Taxonomy" id="571913"/>
    <lineage>
        <taxon>Bacteria</taxon>
        <taxon>Bacillati</taxon>
        <taxon>Actinomycetota</taxon>
        <taxon>Actinomycetes</taxon>
        <taxon>Micrococcales</taxon>
        <taxon>Dermacoccaceae</taxon>
        <taxon>Luteipulveratus</taxon>
    </lineage>
</organism>
<evidence type="ECO:0000259" key="2">
    <source>
        <dbReference type="Pfam" id="PF01569"/>
    </source>
</evidence>
<dbReference type="Pfam" id="PF01569">
    <property type="entry name" value="PAP2"/>
    <property type="match status" value="1"/>
</dbReference>
<gene>
    <name evidence="3" type="ORF">VV02_17775</name>
</gene>
<dbReference type="InterPro" id="IPR000326">
    <property type="entry name" value="PAP2/HPO"/>
</dbReference>
<evidence type="ECO:0000313" key="3">
    <source>
        <dbReference type="EMBL" id="AKU17269.1"/>
    </source>
</evidence>
<protein>
    <recommendedName>
        <fullName evidence="2">Phosphatidic acid phosphatase type 2/haloperoxidase domain-containing protein</fullName>
    </recommendedName>
</protein>
<feature type="transmembrane region" description="Helical" evidence="1">
    <location>
        <begin position="49"/>
        <end position="72"/>
    </location>
</feature>
<name>A0A0K1JKM4_9MICO</name>
<keyword evidence="1" id="KW-0812">Transmembrane</keyword>
<feature type="transmembrane region" description="Helical" evidence="1">
    <location>
        <begin position="175"/>
        <end position="196"/>
    </location>
</feature>
<evidence type="ECO:0000313" key="4">
    <source>
        <dbReference type="Proteomes" id="UP000066480"/>
    </source>
</evidence>